<organism evidence="9 10">
    <name type="scientific">Neolewinella aurantiaca</name>
    <dbReference type="NCBI Taxonomy" id="2602767"/>
    <lineage>
        <taxon>Bacteria</taxon>
        <taxon>Pseudomonadati</taxon>
        <taxon>Bacteroidota</taxon>
        <taxon>Saprospiria</taxon>
        <taxon>Saprospirales</taxon>
        <taxon>Lewinellaceae</taxon>
        <taxon>Neolewinella</taxon>
    </lineage>
</organism>
<feature type="domain" description="Glycoside hydrolase family 2 catalytic" evidence="6">
    <location>
        <begin position="296"/>
        <end position="564"/>
    </location>
</feature>
<dbReference type="PANTHER" id="PTHR42732:SF1">
    <property type="entry name" value="BETA-MANNOSIDASE"/>
    <property type="match status" value="1"/>
</dbReference>
<dbReference type="Proteomes" id="UP000321907">
    <property type="component" value="Unassembled WGS sequence"/>
</dbReference>
<sequence>MYHKISTLTSRTICSCVLLAVLSACSPRFDTATSPDFNKNWDFSLNQGEWSSVDLPHDWSVSFPFDSIKGEGATGYLLGGHGKYRKTFATTGLPVTYLYFDGVYNNATVSLNGEKLGFHPYGYSPFHYDISQKVNASGKSNELMVEVDRSRYADSRWYTGSGIYREVKLINEPALHVPPWGISVTTPEVSAAMATVRVKTKLVNKGAGTQDATLVTRLVDEKGNTVATQTTPVQLKAGAEQTLEQEITVTSPALWDVDAPNLYTAVSELKTGKEAVREYRTSFGIRSFRFDAATGFYLNGVNRKIKGVCLHHDGGLVGAAVPKAVWRRRLQTLKDGGCNAIRSAHNPASEEFLSLCDEMGFLVQDEFYDEWDYPKDKRKNMGESSSTDYITRGHHEHFQEWSKTDLQNTILAHRNHPSIIQWSIGNEIEWTYPRQKETTGFFGADANGNYFWNPPPYSTEKIKELQETIPRTKYQIGETAQKLADWTREIDTTRPVIANCILPSASYESGYADALDIIGFSYRRIMYDYAKENYPDLPVMGTENLGQYHEWKAVMERPWISGTFLWTGIDYLGESNGNWPQKHSSSGLLDLAGFPTPSYYMYKSLWTKEPMVYLTSQTLDKSIFKVEDKRVVERKPGGWKHALWSWHDVNHHWNYEDGETVIIEALSNCPEAELFLNGKSLGRQRLADNEDHIYKWAVPYTAGEVVVKAYADGKVVEYTLRTSAPPATVHLSTDGRLEGGIEHIIVELRDKNGNPVRHADREITFTASGAELLGVDNGAPSNTYAFQGGKVKTNNGKALAILRLKEGTSKLTVSASGLPDKTISLSSRRGYLSSALPSPSSSTTTN</sequence>
<keyword evidence="2" id="KW-0378">Hydrolase</keyword>
<dbReference type="InterPro" id="IPR051913">
    <property type="entry name" value="GH2_Domain-Containing"/>
</dbReference>
<dbReference type="Gene3D" id="2.60.40.10">
    <property type="entry name" value="Immunoglobulins"/>
    <property type="match status" value="3"/>
</dbReference>
<gene>
    <name evidence="9" type="ORF">FUA23_16785</name>
</gene>
<evidence type="ECO:0000256" key="4">
    <source>
        <dbReference type="SAM" id="SignalP"/>
    </source>
</evidence>
<feature type="domain" description="Glycoside hydrolase family 2 immunoglobulin-like beta-sandwich" evidence="5">
    <location>
        <begin position="185"/>
        <end position="286"/>
    </location>
</feature>
<evidence type="ECO:0000259" key="8">
    <source>
        <dbReference type="Pfam" id="PF18565"/>
    </source>
</evidence>
<evidence type="ECO:0000313" key="10">
    <source>
        <dbReference type="Proteomes" id="UP000321907"/>
    </source>
</evidence>
<comment type="similarity">
    <text evidence="1">Belongs to the glycosyl hydrolase 2 family.</text>
</comment>
<dbReference type="InterPro" id="IPR008979">
    <property type="entry name" value="Galactose-bd-like_sf"/>
</dbReference>
<evidence type="ECO:0000259" key="6">
    <source>
        <dbReference type="Pfam" id="PF02836"/>
    </source>
</evidence>
<comment type="caution">
    <text evidence="9">The sequence shown here is derived from an EMBL/GenBank/DDBJ whole genome shotgun (WGS) entry which is preliminary data.</text>
</comment>
<dbReference type="InterPro" id="IPR032311">
    <property type="entry name" value="DUF4982"/>
</dbReference>
<evidence type="ECO:0000313" key="9">
    <source>
        <dbReference type="EMBL" id="TXF87913.1"/>
    </source>
</evidence>
<dbReference type="InterPro" id="IPR006103">
    <property type="entry name" value="Glyco_hydro_2_cat"/>
</dbReference>
<evidence type="ECO:0000256" key="3">
    <source>
        <dbReference type="ARBA" id="ARBA00023295"/>
    </source>
</evidence>
<dbReference type="InterPro" id="IPR040605">
    <property type="entry name" value="Glyco_hydro2_dom5"/>
</dbReference>
<feature type="domain" description="Glycoside hydrolase family 2" evidence="8">
    <location>
        <begin position="741"/>
        <end position="823"/>
    </location>
</feature>
<dbReference type="Gene3D" id="3.20.20.80">
    <property type="entry name" value="Glycosidases"/>
    <property type="match status" value="1"/>
</dbReference>
<dbReference type="AlphaFoldDB" id="A0A5C7FKQ2"/>
<dbReference type="SUPFAM" id="SSF49303">
    <property type="entry name" value="beta-Galactosidase/glucuronidase domain"/>
    <property type="match status" value="1"/>
</dbReference>
<reference evidence="9 10" key="1">
    <citation type="submission" date="2019-08" db="EMBL/GenBank/DDBJ databases">
        <title>Lewinella sp. strain SSH13 Genome sequencing and assembly.</title>
        <authorList>
            <person name="Kim I."/>
        </authorList>
    </citation>
    <scope>NUCLEOTIDE SEQUENCE [LARGE SCALE GENOMIC DNA]</scope>
    <source>
        <strain evidence="9 10">SSH13</strain>
    </source>
</reference>
<dbReference type="SUPFAM" id="SSF49785">
    <property type="entry name" value="Galactose-binding domain-like"/>
    <property type="match status" value="1"/>
</dbReference>
<dbReference type="Pfam" id="PF02836">
    <property type="entry name" value="Glyco_hydro_2_C"/>
    <property type="match status" value="1"/>
</dbReference>
<dbReference type="GO" id="GO:0005975">
    <property type="term" value="P:carbohydrate metabolic process"/>
    <property type="evidence" value="ECO:0007669"/>
    <property type="project" value="InterPro"/>
</dbReference>
<proteinExistence type="inferred from homology"/>
<dbReference type="Pfam" id="PF18565">
    <property type="entry name" value="Glyco_hydro2_C5"/>
    <property type="match status" value="1"/>
</dbReference>
<dbReference type="OrthoDB" id="9801077at2"/>
<evidence type="ECO:0000256" key="2">
    <source>
        <dbReference type="ARBA" id="ARBA00022801"/>
    </source>
</evidence>
<accession>A0A5C7FKQ2</accession>
<feature type="chain" id="PRO_5022772258" evidence="4">
    <location>
        <begin position="27"/>
        <end position="846"/>
    </location>
</feature>
<feature type="signal peptide" evidence="4">
    <location>
        <begin position="1"/>
        <end position="26"/>
    </location>
</feature>
<dbReference type="EMBL" id="VOXD01000029">
    <property type="protein sequence ID" value="TXF87913.1"/>
    <property type="molecule type" value="Genomic_DNA"/>
</dbReference>
<dbReference type="Pfam" id="PF16355">
    <property type="entry name" value="DUF4982"/>
    <property type="match status" value="1"/>
</dbReference>
<dbReference type="InterPro" id="IPR013783">
    <property type="entry name" value="Ig-like_fold"/>
</dbReference>
<keyword evidence="4" id="KW-0732">Signal</keyword>
<name>A0A5C7FKQ2_9BACT</name>
<dbReference type="PRINTS" id="PR00132">
    <property type="entry name" value="GLHYDRLASE2"/>
</dbReference>
<dbReference type="SUPFAM" id="SSF51445">
    <property type="entry name" value="(Trans)glycosidases"/>
    <property type="match status" value="1"/>
</dbReference>
<dbReference type="InterPro" id="IPR006101">
    <property type="entry name" value="Glyco_hydro_2"/>
</dbReference>
<dbReference type="PROSITE" id="PS51257">
    <property type="entry name" value="PROKAR_LIPOPROTEIN"/>
    <property type="match status" value="1"/>
</dbReference>
<dbReference type="GO" id="GO:0004553">
    <property type="term" value="F:hydrolase activity, hydrolyzing O-glycosyl compounds"/>
    <property type="evidence" value="ECO:0007669"/>
    <property type="project" value="InterPro"/>
</dbReference>
<evidence type="ECO:0000259" key="7">
    <source>
        <dbReference type="Pfam" id="PF16355"/>
    </source>
</evidence>
<dbReference type="InterPro" id="IPR006102">
    <property type="entry name" value="Ig-like_GH2"/>
</dbReference>
<dbReference type="Gene3D" id="2.60.120.260">
    <property type="entry name" value="Galactose-binding domain-like"/>
    <property type="match status" value="1"/>
</dbReference>
<evidence type="ECO:0000259" key="5">
    <source>
        <dbReference type="Pfam" id="PF00703"/>
    </source>
</evidence>
<feature type="domain" description="DUF4982" evidence="7">
    <location>
        <begin position="658"/>
        <end position="716"/>
    </location>
</feature>
<dbReference type="InterPro" id="IPR036156">
    <property type="entry name" value="Beta-gal/glucu_dom_sf"/>
</dbReference>
<dbReference type="Pfam" id="PF00703">
    <property type="entry name" value="Glyco_hydro_2"/>
    <property type="match status" value="1"/>
</dbReference>
<keyword evidence="3" id="KW-0326">Glycosidase</keyword>
<keyword evidence="10" id="KW-1185">Reference proteome</keyword>
<protein>
    <submittedName>
        <fullName evidence="9">DUF4982 domain-containing protein</fullName>
    </submittedName>
</protein>
<dbReference type="InterPro" id="IPR017853">
    <property type="entry name" value="GH"/>
</dbReference>
<dbReference type="PANTHER" id="PTHR42732">
    <property type="entry name" value="BETA-GALACTOSIDASE"/>
    <property type="match status" value="1"/>
</dbReference>
<evidence type="ECO:0000256" key="1">
    <source>
        <dbReference type="ARBA" id="ARBA00007401"/>
    </source>
</evidence>